<evidence type="ECO:0000256" key="4">
    <source>
        <dbReference type="ARBA" id="ARBA00023110"/>
    </source>
</evidence>
<dbReference type="Gene3D" id="4.10.60.10">
    <property type="entry name" value="Zinc finger, CCHC-type"/>
    <property type="match status" value="1"/>
</dbReference>
<name>A0ABD3K1V2_EUCGL</name>
<dbReference type="PRINTS" id="PR00153">
    <property type="entry name" value="CSAPPISMRASE"/>
</dbReference>
<dbReference type="EMBL" id="JBJKBG010000006">
    <property type="protein sequence ID" value="KAL3734056.1"/>
    <property type="molecule type" value="Genomic_DNA"/>
</dbReference>
<proteinExistence type="inferred from homology"/>
<evidence type="ECO:0000256" key="5">
    <source>
        <dbReference type="ARBA" id="ARBA00023235"/>
    </source>
</evidence>
<dbReference type="GO" id="GO:0003755">
    <property type="term" value="F:peptidyl-prolyl cis-trans isomerase activity"/>
    <property type="evidence" value="ECO:0007669"/>
    <property type="project" value="UniProtKB-UniRule"/>
</dbReference>
<dbReference type="Pfam" id="PF00076">
    <property type="entry name" value="RRM_1"/>
    <property type="match status" value="1"/>
</dbReference>
<dbReference type="GO" id="GO:0005634">
    <property type="term" value="C:nucleus"/>
    <property type="evidence" value="ECO:0007669"/>
    <property type="project" value="UniProtKB-SubCell"/>
</dbReference>
<dbReference type="PANTHER" id="PTHR45843:SF1">
    <property type="entry name" value="PEPTIDYL-PROLYL CIS-TRANS ISOMERASE-LIKE 4"/>
    <property type="match status" value="1"/>
</dbReference>
<evidence type="ECO:0000256" key="2">
    <source>
        <dbReference type="ARBA" id="ARBA00004123"/>
    </source>
</evidence>
<keyword evidence="6 9" id="KW-0539">Nucleus</keyword>
<dbReference type="InterPro" id="IPR029000">
    <property type="entry name" value="Cyclophilin-like_dom_sf"/>
</dbReference>
<evidence type="ECO:0000313" key="14">
    <source>
        <dbReference type="EMBL" id="KAL3734056.1"/>
    </source>
</evidence>
<evidence type="ECO:0000256" key="8">
    <source>
        <dbReference type="PROSITE-ProRule" id="PRU00176"/>
    </source>
</evidence>
<evidence type="ECO:0000259" key="12">
    <source>
        <dbReference type="PROSITE" id="PS50102"/>
    </source>
</evidence>
<dbReference type="PROSITE" id="PS50158">
    <property type="entry name" value="ZF_CCHC"/>
    <property type="match status" value="1"/>
</dbReference>
<dbReference type="Pfam" id="PF00098">
    <property type="entry name" value="zf-CCHC"/>
    <property type="match status" value="1"/>
</dbReference>
<evidence type="ECO:0000256" key="9">
    <source>
        <dbReference type="RuleBase" id="RU365081"/>
    </source>
</evidence>
<dbReference type="SUPFAM" id="SSF54928">
    <property type="entry name" value="RNA-binding domain, RBD"/>
    <property type="match status" value="1"/>
</dbReference>
<keyword evidence="7" id="KW-0479">Metal-binding</keyword>
<organism evidence="14 15">
    <name type="scientific">Eucalyptus globulus</name>
    <name type="common">Tasmanian blue gum</name>
    <dbReference type="NCBI Taxonomy" id="34317"/>
    <lineage>
        <taxon>Eukaryota</taxon>
        <taxon>Viridiplantae</taxon>
        <taxon>Streptophyta</taxon>
        <taxon>Embryophyta</taxon>
        <taxon>Tracheophyta</taxon>
        <taxon>Spermatophyta</taxon>
        <taxon>Magnoliopsida</taxon>
        <taxon>eudicotyledons</taxon>
        <taxon>Gunneridae</taxon>
        <taxon>Pentapetalae</taxon>
        <taxon>rosids</taxon>
        <taxon>malvids</taxon>
        <taxon>Myrtales</taxon>
        <taxon>Myrtaceae</taxon>
        <taxon>Myrtoideae</taxon>
        <taxon>Eucalypteae</taxon>
        <taxon>Eucalyptus</taxon>
    </lineage>
</organism>
<feature type="compositionally biased region" description="Basic and acidic residues" evidence="10">
    <location>
        <begin position="430"/>
        <end position="566"/>
    </location>
</feature>
<dbReference type="InterPro" id="IPR002130">
    <property type="entry name" value="Cyclophilin-type_PPIase_dom"/>
</dbReference>
<evidence type="ECO:0000256" key="10">
    <source>
        <dbReference type="SAM" id="MobiDB-lite"/>
    </source>
</evidence>
<keyword evidence="7" id="KW-0863">Zinc-finger</keyword>
<gene>
    <name evidence="14" type="ORF">ACJRO7_023412</name>
</gene>
<dbReference type="InterPro" id="IPR000504">
    <property type="entry name" value="RRM_dom"/>
</dbReference>
<evidence type="ECO:0000256" key="7">
    <source>
        <dbReference type="PROSITE-ProRule" id="PRU00047"/>
    </source>
</evidence>
<feature type="domain" description="RRM" evidence="12">
    <location>
        <begin position="243"/>
        <end position="321"/>
    </location>
</feature>
<feature type="region of interest" description="Disordered" evidence="10">
    <location>
        <begin position="353"/>
        <end position="566"/>
    </location>
</feature>
<evidence type="ECO:0000256" key="3">
    <source>
        <dbReference type="ARBA" id="ARBA00022884"/>
    </source>
</evidence>
<keyword evidence="3 8" id="KW-0694">RNA-binding</keyword>
<dbReference type="InterPro" id="IPR036875">
    <property type="entry name" value="Znf_CCHC_sf"/>
</dbReference>
<dbReference type="InterPro" id="IPR035538">
    <property type="entry name" value="Cyclophilin_PPIL4"/>
</dbReference>
<dbReference type="CDD" id="cd12235">
    <property type="entry name" value="RRM_PPIL4"/>
    <property type="match status" value="1"/>
</dbReference>
<dbReference type="PANTHER" id="PTHR45843">
    <property type="entry name" value="PEPTIDYL-PROLYL CIS-TRANS ISOMERASE-LIKE 4"/>
    <property type="match status" value="1"/>
</dbReference>
<feature type="domain" description="CCHC-type" evidence="13">
    <location>
        <begin position="342"/>
        <end position="356"/>
    </location>
</feature>
<keyword evidence="4 9" id="KW-0697">Rotamase</keyword>
<keyword evidence="7" id="KW-0862">Zinc</keyword>
<evidence type="ECO:0000256" key="1">
    <source>
        <dbReference type="ARBA" id="ARBA00000971"/>
    </source>
</evidence>
<dbReference type="FunFam" id="2.40.100.10:FF:000015">
    <property type="entry name" value="Peptidyl-prolyl cis-trans isomerase"/>
    <property type="match status" value="1"/>
</dbReference>
<reference evidence="14 15" key="1">
    <citation type="submission" date="2024-11" db="EMBL/GenBank/DDBJ databases">
        <title>Chromosome-level genome assembly of Eucalyptus globulus Labill. provides insights into its genome evolution.</title>
        <authorList>
            <person name="Li X."/>
        </authorList>
    </citation>
    <scope>NUCLEOTIDE SEQUENCE [LARGE SCALE GENOMIC DNA]</scope>
    <source>
        <strain evidence="14">CL2024</strain>
        <tissue evidence="14">Fresh tender leaves</tissue>
    </source>
</reference>
<dbReference type="InterPro" id="IPR001878">
    <property type="entry name" value="Znf_CCHC"/>
</dbReference>
<dbReference type="SMART" id="SM00360">
    <property type="entry name" value="RRM"/>
    <property type="match status" value="1"/>
</dbReference>
<comment type="catalytic activity">
    <reaction evidence="1 9">
        <text>[protein]-peptidylproline (omega=180) = [protein]-peptidylproline (omega=0)</text>
        <dbReference type="Rhea" id="RHEA:16237"/>
        <dbReference type="Rhea" id="RHEA-COMP:10747"/>
        <dbReference type="Rhea" id="RHEA-COMP:10748"/>
        <dbReference type="ChEBI" id="CHEBI:83833"/>
        <dbReference type="ChEBI" id="CHEBI:83834"/>
        <dbReference type="EC" id="5.2.1.8"/>
    </reaction>
</comment>
<dbReference type="GO" id="GO:0008270">
    <property type="term" value="F:zinc ion binding"/>
    <property type="evidence" value="ECO:0007669"/>
    <property type="project" value="UniProtKB-KW"/>
</dbReference>
<dbReference type="Gene3D" id="3.30.70.330">
    <property type="match status" value="1"/>
</dbReference>
<dbReference type="InterPro" id="IPR035979">
    <property type="entry name" value="RBD_domain_sf"/>
</dbReference>
<dbReference type="SUPFAM" id="SSF57756">
    <property type="entry name" value="Retrovirus zinc finger-like domains"/>
    <property type="match status" value="1"/>
</dbReference>
<feature type="compositionally biased region" description="Basic and acidic residues" evidence="10">
    <location>
        <begin position="368"/>
        <end position="423"/>
    </location>
</feature>
<keyword evidence="5 9" id="KW-0413">Isomerase</keyword>
<accession>A0ABD3K1V2</accession>
<sequence length="566" mass="64571">MSVLLVTSLGDIAVDLHADRCPLTCKNFLKLCKIKYYNGCVFHTVQKDFTAQTGDPTGTGTGGDSVYKFLYGDQARFFMDEIHLDLKHSKTGTVAMASGGENLNASQFYFTLRDDLDYLNGKHTVFGEVAEGLETFTRINEAYVDEKGRPYKNIRVRHTYILDDPFDDPPQLAELIPDASPEGKPKDEAFDDVRLEDDWVPMDEQLGSSQLEEAIRAKEAHSRAVVLESIGDIPDAEIKPPDNVLFVCKLNPVTEDEDLRTIFSRFGSVVSADVIRDFKTGDSLCYAFIEFENKDSYEQAYFKMDNALIDDGRIKVDFSQSVAKLWSQFKRKDSQTAKGKGCFKCGAPDHMARECPGSSTRQPLSKYILKEDNAQRGGDDFNDREGRHSVDKHRQSERSKHREDEMSRDSKASEAGRRRIDRDFPEEERDGEKYTESHRDRDGRRGDYRDYRKGRADVQTHGDRRGDENYRRKSAAYDDGHEGGGAARRKDSNDDHHAYRRGYGDSRKGTRDEDDDGRGRRDDPSYRRSSGHKDSSNGGREEQKYRSRETDGKSHRDRSHRGESRR</sequence>
<keyword evidence="15" id="KW-1185">Reference proteome</keyword>
<dbReference type="SUPFAM" id="SSF50891">
    <property type="entry name" value="Cyclophilin-like"/>
    <property type="match status" value="1"/>
</dbReference>
<dbReference type="InterPro" id="IPR012677">
    <property type="entry name" value="Nucleotide-bd_a/b_plait_sf"/>
</dbReference>
<dbReference type="FunFam" id="3.30.70.330:FF:000455">
    <property type="entry name" value="Peptidyl-prolyl cis-trans isomerase"/>
    <property type="match status" value="1"/>
</dbReference>
<evidence type="ECO:0000256" key="6">
    <source>
        <dbReference type="ARBA" id="ARBA00023242"/>
    </source>
</evidence>
<dbReference type="SMART" id="SM00343">
    <property type="entry name" value="ZnF_C2HC"/>
    <property type="match status" value="1"/>
</dbReference>
<dbReference type="Pfam" id="PF00160">
    <property type="entry name" value="Pro_isomerase"/>
    <property type="match status" value="1"/>
</dbReference>
<comment type="caution">
    <text evidence="14">The sequence shown here is derived from an EMBL/GenBank/DDBJ whole genome shotgun (WGS) entry which is preliminary data.</text>
</comment>
<dbReference type="PROSITE" id="PS50072">
    <property type="entry name" value="CSA_PPIASE_2"/>
    <property type="match status" value="1"/>
</dbReference>
<dbReference type="GO" id="GO:0003723">
    <property type="term" value="F:RNA binding"/>
    <property type="evidence" value="ECO:0007669"/>
    <property type="project" value="UniProtKB-UniRule"/>
</dbReference>
<dbReference type="PROSITE" id="PS50102">
    <property type="entry name" value="RRM"/>
    <property type="match status" value="1"/>
</dbReference>
<dbReference type="Proteomes" id="UP001634007">
    <property type="component" value="Unassembled WGS sequence"/>
</dbReference>
<comment type="similarity">
    <text evidence="9">Belongs to the cyclophilin-type PPIase family. PPIL4 subfamily.</text>
</comment>
<dbReference type="CDD" id="cd01921">
    <property type="entry name" value="cyclophilin_RRM"/>
    <property type="match status" value="1"/>
</dbReference>
<dbReference type="Gene3D" id="2.40.100.10">
    <property type="entry name" value="Cyclophilin-like"/>
    <property type="match status" value="1"/>
</dbReference>
<dbReference type="EC" id="5.2.1.8" evidence="9"/>
<dbReference type="AlphaFoldDB" id="A0ABD3K1V2"/>
<comment type="subcellular location">
    <subcellularLocation>
        <location evidence="2 9">Nucleus</location>
    </subcellularLocation>
</comment>
<evidence type="ECO:0000313" key="15">
    <source>
        <dbReference type="Proteomes" id="UP001634007"/>
    </source>
</evidence>
<evidence type="ECO:0000259" key="13">
    <source>
        <dbReference type="PROSITE" id="PS50158"/>
    </source>
</evidence>
<evidence type="ECO:0000259" key="11">
    <source>
        <dbReference type="PROSITE" id="PS50072"/>
    </source>
</evidence>
<dbReference type="InterPro" id="IPR035542">
    <property type="entry name" value="CRIP"/>
</dbReference>
<feature type="domain" description="PPIase cyclophilin-type" evidence="11">
    <location>
        <begin position="7"/>
        <end position="161"/>
    </location>
</feature>
<comment type="function">
    <text evidence="9">PPIases accelerate the folding of proteins. It catalyzes the cis-trans isomerization of proline imidic peptide bonds in oligopeptides.</text>
</comment>
<protein>
    <recommendedName>
        <fullName evidence="9">Peptidyl-prolyl cis-trans isomerase</fullName>
        <shortName evidence="9">PPIase</shortName>
        <ecNumber evidence="9">5.2.1.8</ecNumber>
    </recommendedName>
</protein>